<organism evidence="3 4">
    <name type="scientific">Synechococcus phage P60</name>
    <dbReference type="NCBI Taxonomy" id="2905923"/>
    <lineage>
        <taxon>Viruses</taxon>
        <taxon>Duplodnaviria</taxon>
        <taxon>Heunggongvirae</taxon>
        <taxon>Uroviricota</taxon>
        <taxon>Caudoviricetes</taxon>
        <taxon>Autographivirales</taxon>
        <taxon>Tiilvirus</taxon>
        <taxon>Tiilvirus P60</taxon>
    </lineage>
</organism>
<evidence type="ECO:0000313" key="3">
    <source>
        <dbReference type="EMBL" id="AGA17899.1"/>
    </source>
</evidence>
<feature type="domain" description="Phage tail lysozyme" evidence="2">
    <location>
        <begin position="1"/>
        <end position="145"/>
    </location>
</feature>
<evidence type="ECO:0000313" key="4">
    <source>
        <dbReference type="Proteomes" id="UP000001761"/>
    </source>
</evidence>
<dbReference type="Pfam" id="PF18013">
    <property type="entry name" value="Phage_lysozyme2"/>
    <property type="match status" value="1"/>
</dbReference>
<reference evidence="3 4" key="1">
    <citation type="journal article" date="2002" name="Appl. Environ. Microbiol.">
        <title>Genomic sequence and evolution of marine cyanophage P60: a new insight on lytic and lysogenic phages.</title>
        <authorList>
            <person name="Chen F."/>
            <person name="Lu J."/>
        </authorList>
    </citation>
    <scope>NUCLEOTIDE SEQUENCE</scope>
</reference>
<dbReference type="KEGG" id="vg:26066770"/>
<dbReference type="EMBL" id="AF338467">
    <property type="protein sequence ID" value="AGA17899.1"/>
    <property type="molecule type" value="Genomic_DNA"/>
</dbReference>
<name>L0CQ17_9CAUD</name>
<dbReference type="Gene3D" id="1.10.530.10">
    <property type="match status" value="1"/>
</dbReference>
<proteinExistence type="predicted"/>
<feature type="region of interest" description="Disordered" evidence="1">
    <location>
        <begin position="153"/>
        <end position="191"/>
    </location>
</feature>
<evidence type="ECO:0000256" key="1">
    <source>
        <dbReference type="SAM" id="MobiDB-lite"/>
    </source>
</evidence>
<gene>
    <name evidence="3" type="ORF">P60_gp47</name>
</gene>
<sequence length="191" mass="20391">MSHEQAAGAIGSIMVETGSQDLMNLDVVEKDAKAGRGMMQYTGPRRVAYDRARTEALRSGADPNSMAWQIKYMAEEYKGKHDPAPGKSLVSWSKPLEKFSSRKYASAAEAAKAFTGSAASGQGYLRPGKPHFDKRMSAAESVARAYAGRGALEPLKGAGVTPQVPSTPKPPQPLPSPSHGDPMGLMIRPTF</sequence>
<dbReference type="InterPro" id="IPR041219">
    <property type="entry name" value="Phage_lysozyme2"/>
</dbReference>
<dbReference type="OrthoDB" id="24816at10239"/>
<feature type="compositionally biased region" description="Pro residues" evidence="1">
    <location>
        <begin position="165"/>
        <end position="176"/>
    </location>
</feature>
<dbReference type="RefSeq" id="YP_009173818.1">
    <property type="nucleotide sequence ID" value="NC_003390.2"/>
</dbReference>
<evidence type="ECO:0000259" key="2">
    <source>
        <dbReference type="Pfam" id="PF18013"/>
    </source>
</evidence>
<dbReference type="Proteomes" id="UP000001761">
    <property type="component" value="Segment"/>
</dbReference>
<keyword evidence="4" id="KW-1185">Reference proteome</keyword>
<protein>
    <recommendedName>
        <fullName evidence="2">Phage tail lysozyme domain-containing protein</fullName>
    </recommendedName>
</protein>
<dbReference type="GeneID" id="26066770"/>
<accession>L0CQ17</accession>